<accession>A0A8J4X6N5</accession>
<sequence length="105" mass="12204">MALVVHEEDQMEMDSTEMLNITSRKQQLECRKKLLLEMQEFLMKNNFKEGSFKPKEDQGLCELEQIERELHRLFERQRELMNGECSSANGHNSCNGEPSSSTPVP</sequence>
<dbReference type="EMBL" id="QNUK01000034">
    <property type="protein sequence ID" value="KAF5906302.1"/>
    <property type="molecule type" value="Genomic_DNA"/>
</dbReference>
<feature type="non-terminal residue" evidence="2">
    <location>
        <position position="105"/>
    </location>
</feature>
<reference evidence="2" key="1">
    <citation type="submission" date="2020-07" db="EMBL/GenBank/DDBJ databases">
        <title>Clarias magur genome sequencing, assembly and annotation.</title>
        <authorList>
            <person name="Kushwaha B."/>
            <person name="Kumar R."/>
            <person name="Das P."/>
            <person name="Joshi C.G."/>
            <person name="Kumar D."/>
            <person name="Nagpure N.S."/>
            <person name="Pandey M."/>
            <person name="Agarwal S."/>
            <person name="Srivastava S."/>
            <person name="Singh M."/>
            <person name="Sahoo L."/>
            <person name="Jayasankar P."/>
            <person name="Meher P.K."/>
            <person name="Koringa P.G."/>
            <person name="Iquebal M.A."/>
            <person name="Das S.P."/>
            <person name="Bit A."/>
            <person name="Patnaik S."/>
            <person name="Patel N."/>
            <person name="Shah T.M."/>
            <person name="Hinsu A."/>
            <person name="Jena J.K."/>
        </authorList>
    </citation>
    <scope>NUCLEOTIDE SEQUENCE</scope>
    <source>
        <strain evidence="2">CIFAMagur01</strain>
        <tissue evidence="2">Testis</tissue>
    </source>
</reference>
<name>A0A8J4X6N5_CLAMG</name>
<keyword evidence="3" id="KW-1185">Reference proteome</keyword>
<protein>
    <submittedName>
        <fullName evidence="2">Uncharacterized protein</fullName>
    </submittedName>
</protein>
<organism evidence="2 3">
    <name type="scientific">Clarias magur</name>
    <name type="common">Asian catfish</name>
    <name type="synonym">Macropteronotus magur</name>
    <dbReference type="NCBI Taxonomy" id="1594786"/>
    <lineage>
        <taxon>Eukaryota</taxon>
        <taxon>Metazoa</taxon>
        <taxon>Chordata</taxon>
        <taxon>Craniata</taxon>
        <taxon>Vertebrata</taxon>
        <taxon>Euteleostomi</taxon>
        <taxon>Actinopterygii</taxon>
        <taxon>Neopterygii</taxon>
        <taxon>Teleostei</taxon>
        <taxon>Ostariophysi</taxon>
        <taxon>Siluriformes</taxon>
        <taxon>Clariidae</taxon>
        <taxon>Clarias</taxon>
    </lineage>
</organism>
<dbReference type="AlphaFoldDB" id="A0A8J4X6N5"/>
<proteinExistence type="predicted"/>
<evidence type="ECO:0000256" key="1">
    <source>
        <dbReference type="SAM" id="MobiDB-lite"/>
    </source>
</evidence>
<dbReference type="Proteomes" id="UP000727407">
    <property type="component" value="Unassembled WGS sequence"/>
</dbReference>
<gene>
    <name evidence="2" type="ORF">DAT39_003956</name>
</gene>
<evidence type="ECO:0000313" key="3">
    <source>
        <dbReference type="Proteomes" id="UP000727407"/>
    </source>
</evidence>
<feature type="region of interest" description="Disordered" evidence="1">
    <location>
        <begin position="84"/>
        <end position="105"/>
    </location>
</feature>
<comment type="caution">
    <text evidence="2">The sequence shown here is derived from an EMBL/GenBank/DDBJ whole genome shotgun (WGS) entry which is preliminary data.</text>
</comment>
<dbReference type="OrthoDB" id="4713066at2759"/>
<evidence type="ECO:0000313" key="2">
    <source>
        <dbReference type="EMBL" id="KAF5906302.1"/>
    </source>
</evidence>